<dbReference type="Proteomes" id="UP000757103">
    <property type="component" value="Unassembled WGS sequence"/>
</dbReference>
<dbReference type="PANTHER" id="PTHR42724:SF1">
    <property type="entry name" value="TETRAACYLDISACCHARIDE 4'-KINASE, MITOCHONDRIAL-RELATED"/>
    <property type="match status" value="1"/>
</dbReference>
<dbReference type="GO" id="GO:0009245">
    <property type="term" value="P:lipid A biosynthetic process"/>
    <property type="evidence" value="ECO:0007669"/>
    <property type="project" value="UniProtKB-UniRule"/>
</dbReference>
<keyword evidence="6 13" id="KW-0441">Lipid A biosynthesis</keyword>
<comment type="pathway">
    <text evidence="2 13">Glycolipid biosynthesis; lipid IV(A) biosynthesis; lipid IV(A) from (3R)-3-hydroxytetradecanoyl-[acyl-carrier-protein] and UDP-N-acetyl-alpha-D-glucosamine: step 6/6.</text>
</comment>
<evidence type="ECO:0000256" key="10">
    <source>
        <dbReference type="ARBA" id="ARBA00022840"/>
    </source>
</evidence>
<comment type="function">
    <text evidence="1 13">Transfers the gamma-phosphate of ATP to the 4'-position of a tetraacyldisaccharide 1-phosphate intermediate (termed DS-1-P) to form tetraacyldisaccharide 1,4'-bis-phosphate (lipid IVA).</text>
</comment>
<dbReference type="EMBL" id="DYUD01000012">
    <property type="protein sequence ID" value="HJG88516.1"/>
    <property type="molecule type" value="Genomic_DNA"/>
</dbReference>
<keyword evidence="8 13" id="KW-0547">Nucleotide-binding</keyword>
<evidence type="ECO:0000256" key="3">
    <source>
        <dbReference type="ARBA" id="ARBA00012071"/>
    </source>
</evidence>
<dbReference type="RefSeq" id="WP_273305560.1">
    <property type="nucleotide sequence ID" value="NZ_DYUD01000012.1"/>
</dbReference>
<dbReference type="PANTHER" id="PTHR42724">
    <property type="entry name" value="TETRAACYLDISACCHARIDE 4'-KINASE"/>
    <property type="match status" value="1"/>
</dbReference>
<dbReference type="NCBIfam" id="TIGR00682">
    <property type="entry name" value="lpxK"/>
    <property type="match status" value="1"/>
</dbReference>
<accession>A0A921MQY6</accession>
<evidence type="ECO:0000256" key="11">
    <source>
        <dbReference type="ARBA" id="ARBA00023098"/>
    </source>
</evidence>
<sequence length="367" mass="42266">MYGKSIRINRWLLPLSWLYGFATGVRNRLFDWGILPSEEFDIPVISVGNLAVGGTGKTPHIEYLIELLQPKYRVAVLSRGYKRKSRGFVLADAQSTASDIGDEPYQIKRKFPDIAVAVDANRRRGIKQLKELLPDLDVILLDDAFQHRYVSSLISIVLTDYNRALHLDKLLPAGRLRESRHELSRADIVIVTKCPADMKPIEFNIISRWLHLFPYQHLYFTTLDYGNLQAVFPQPGTPREIDLSTLSKKSGVMLLTGIANPRPMQQYLARYLTAQEELRYPDHHNFSDSDLHQIANHLASLHGEENYIITTEKDAARLRSAALDEPVKRALYYLPIRVRFMQHNGTSFDTKITDTIYKNRRIKRPRR</sequence>
<dbReference type="InterPro" id="IPR003758">
    <property type="entry name" value="LpxK"/>
</dbReference>
<dbReference type="GO" id="GO:0005886">
    <property type="term" value="C:plasma membrane"/>
    <property type="evidence" value="ECO:0007669"/>
    <property type="project" value="TreeGrafter"/>
</dbReference>
<feature type="binding site" evidence="13">
    <location>
        <begin position="51"/>
        <end position="58"/>
    </location>
    <ligand>
        <name>ATP</name>
        <dbReference type="ChEBI" id="CHEBI:30616"/>
    </ligand>
</feature>
<dbReference type="GO" id="GO:0009244">
    <property type="term" value="P:lipopolysaccharide core region biosynthetic process"/>
    <property type="evidence" value="ECO:0007669"/>
    <property type="project" value="TreeGrafter"/>
</dbReference>
<keyword evidence="7 13" id="KW-0808">Transferase</keyword>
<dbReference type="InterPro" id="IPR027417">
    <property type="entry name" value="P-loop_NTPase"/>
</dbReference>
<evidence type="ECO:0000256" key="1">
    <source>
        <dbReference type="ARBA" id="ARBA00002274"/>
    </source>
</evidence>
<keyword evidence="11 13" id="KW-0443">Lipid metabolism</keyword>
<gene>
    <name evidence="13 14" type="primary">lpxK</name>
    <name evidence="14" type="ORF">K8U91_03430</name>
</gene>
<reference evidence="14" key="1">
    <citation type="journal article" date="2021" name="PeerJ">
        <title>Extensive microbial diversity within the chicken gut microbiome revealed by metagenomics and culture.</title>
        <authorList>
            <person name="Gilroy R."/>
            <person name="Ravi A."/>
            <person name="Getino M."/>
            <person name="Pursley I."/>
            <person name="Horton D.L."/>
            <person name="Alikhan N.F."/>
            <person name="Baker D."/>
            <person name="Gharbi K."/>
            <person name="Hall N."/>
            <person name="Watson M."/>
            <person name="Adriaenssens E.M."/>
            <person name="Foster-Nyarko E."/>
            <person name="Jarju S."/>
            <person name="Secka A."/>
            <person name="Antonio M."/>
            <person name="Oren A."/>
            <person name="Chaudhuri R.R."/>
            <person name="La Ragione R."/>
            <person name="Hildebrand F."/>
            <person name="Pallen M.J."/>
        </authorList>
    </citation>
    <scope>NUCLEOTIDE SEQUENCE</scope>
    <source>
        <strain evidence="14">CHK121-7720</strain>
    </source>
</reference>
<keyword evidence="9 13" id="KW-0418">Kinase</keyword>
<dbReference type="AlphaFoldDB" id="A0A921MQY6"/>
<evidence type="ECO:0000256" key="4">
    <source>
        <dbReference type="ARBA" id="ARBA00016436"/>
    </source>
</evidence>
<name>A0A921MQY6_9BACT</name>
<organism evidence="14 15">
    <name type="scientific">Barnesiella viscericola</name>
    <dbReference type="NCBI Taxonomy" id="397865"/>
    <lineage>
        <taxon>Bacteria</taxon>
        <taxon>Pseudomonadati</taxon>
        <taxon>Bacteroidota</taxon>
        <taxon>Bacteroidia</taxon>
        <taxon>Bacteroidales</taxon>
        <taxon>Barnesiellaceae</taxon>
        <taxon>Barnesiella</taxon>
    </lineage>
</organism>
<evidence type="ECO:0000256" key="7">
    <source>
        <dbReference type="ARBA" id="ARBA00022679"/>
    </source>
</evidence>
<comment type="similarity">
    <text evidence="13">Belongs to the LpxK family.</text>
</comment>
<dbReference type="GO" id="GO:0005524">
    <property type="term" value="F:ATP binding"/>
    <property type="evidence" value="ECO:0007669"/>
    <property type="project" value="UniProtKB-UniRule"/>
</dbReference>
<evidence type="ECO:0000256" key="6">
    <source>
        <dbReference type="ARBA" id="ARBA00022556"/>
    </source>
</evidence>
<proteinExistence type="inferred from homology"/>
<comment type="caution">
    <text evidence="14">The sequence shown here is derived from an EMBL/GenBank/DDBJ whole genome shotgun (WGS) entry which is preliminary data.</text>
</comment>
<evidence type="ECO:0000256" key="2">
    <source>
        <dbReference type="ARBA" id="ARBA00004870"/>
    </source>
</evidence>
<comment type="catalytic activity">
    <reaction evidence="13">
        <text>a lipid A disaccharide + ATP = a lipid IVA + ADP + H(+)</text>
        <dbReference type="Rhea" id="RHEA:67840"/>
        <dbReference type="ChEBI" id="CHEBI:15378"/>
        <dbReference type="ChEBI" id="CHEBI:30616"/>
        <dbReference type="ChEBI" id="CHEBI:176343"/>
        <dbReference type="ChEBI" id="CHEBI:176425"/>
        <dbReference type="ChEBI" id="CHEBI:456216"/>
        <dbReference type="EC" id="2.7.1.130"/>
    </reaction>
</comment>
<keyword evidence="10 13" id="KW-0067">ATP-binding</keyword>
<keyword evidence="5 13" id="KW-0444">Lipid biosynthesis</keyword>
<protein>
    <recommendedName>
        <fullName evidence="4 13">Tetraacyldisaccharide 4'-kinase</fullName>
        <ecNumber evidence="3 13">2.7.1.130</ecNumber>
    </recommendedName>
    <alternativeName>
        <fullName evidence="12 13">Lipid A 4'-kinase</fullName>
    </alternativeName>
</protein>
<evidence type="ECO:0000256" key="12">
    <source>
        <dbReference type="ARBA" id="ARBA00029757"/>
    </source>
</evidence>
<dbReference type="EC" id="2.7.1.130" evidence="3 13"/>
<evidence type="ECO:0000313" key="14">
    <source>
        <dbReference type="EMBL" id="HJG88516.1"/>
    </source>
</evidence>
<evidence type="ECO:0000256" key="13">
    <source>
        <dbReference type="HAMAP-Rule" id="MF_00409"/>
    </source>
</evidence>
<evidence type="ECO:0000256" key="9">
    <source>
        <dbReference type="ARBA" id="ARBA00022777"/>
    </source>
</evidence>
<reference evidence="14" key="2">
    <citation type="submission" date="2021-09" db="EMBL/GenBank/DDBJ databases">
        <authorList>
            <person name="Gilroy R."/>
        </authorList>
    </citation>
    <scope>NUCLEOTIDE SEQUENCE</scope>
    <source>
        <strain evidence="14">CHK121-7720</strain>
    </source>
</reference>
<dbReference type="HAMAP" id="MF_00409">
    <property type="entry name" value="LpxK"/>
    <property type="match status" value="1"/>
</dbReference>
<dbReference type="GO" id="GO:0009029">
    <property type="term" value="F:lipid-A 4'-kinase activity"/>
    <property type="evidence" value="ECO:0007669"/>
    <property type="project" value="UniProtKB-UniRule"/>
</dbReference>
<evidence type="ECO:0000256" key="8">
    <source>
        <dbReference type="ARBA" id="ARBA00022741"/>
    </source>
</evidence>
<evidence type="ECO:0000256" key="5">
    <source>
        <dbReference type="ARBA" id="ARBA00022516"/>
    </source>
</evidence>
<dbReference type="Pfam" id="PF02606">
    <property type="entry name" value="LpxK"/>
    <property type="match status" value="1"/>
</dbReference>
<dbReference type="SUPFAM" id="SSF52540">
    <property type="entry name" value="P-loop containing nucleoside triphosphate hydrolases"/>
    <property type="match status" value="1"/>
</dbReference>
<evidence type="ECO:0000313" key="15">
    <source>
        <dbReference type="Proteomes" id="UP000757103"/>
    </source>
</evidence>